<keyword evidence="1" id="KW-0479">Metal-binding</keyword>
<feature type="compositionally biased region" description="Low complexity" evidence="3">
    <location>
        <begin position="278"/>
        <end position="294"/>
    </location>
</feature>
<proteinExistence type="predicted"/>
<feature type="compositionally biased region" description="Low complexity" evidence="3">
    <location>
        <begin position="437"/>
        <end position="446"/>
    </location>
</feature>
<dbReference type="OrthoDB" id="74210at2759"/>
<feature type="compositionally biased region" description="Low complexity" evidence="3">
    <location>
        <begin position="218"/>
        <end position="244"/>
    </location>
</feature>
<feature type="compositionally biased region" description="Polar residues" evidence="3">
    <location>
        <begin position="246"/>
        <end position="277"/>
    </location>
</feature>
<dbReference type="Pfam" id="PF03226">
    <property type="entry name" value="Yippee-Mis18"/>
    <property type="match status" value="1"/>
</dbReference>
<dbReference type="GO" id="GO:0046872">
    <property type="term" value="F:metal ion binding"/>
    <property type="evidence" value="ECO:0007669"/>
    <property type="project" value="UniProtKB-KW"/>
</dbReference>
<dbReference type="AlphaFoldDB" id="A0A1Y2H689"/>
<gene>
    <name evidence="5" type="ORF">BCR44DRAFT_1021120</name>
</gene>
<evidence type="ECO:0000256" key="2">
    <source>
        <dbReference type="ARBA" id="ARBA00022833"/>
    </source>
</evidence>
<feature type="compositionally biased region" description="Pro residues" evidence="3">
    <location>
        <begin position="11"/>
        <end position="32"/>
    </location>
</feature>
<dbReference type="InterPro" id="IPR004910">
    <property type="entry name" value="Yippee/Mis18/Cereblon"/>
</dbReference>
<evidence type="ECO:0000313" key="6">
    <source>
        <dbReference type="Proteomes" id="UP000193411"/>
    </source>
</evidence>
<comment type="caution">
    <text evidence="5">The sequence shown here is derived from an EMBL/GenBank/DDBJ whole genome shotgun (WGS) entry which is preliminary data.</text>
</comment>
<evidence type="ECO:0000259" key="4">
    <source>
        <dbReference type="PROSITE" id="PS51793"/>
    </source>
</evidence>
<feature type="compositionally biased region" description="Low complexity" evidence="3">
    <location>
        <begin position="1"/>
        <end position="10"/>
    </location>
</feature>
<dbReference type="PROSITE" id="PS51793">
    <property type="entry name" value="MIS18"/>
    <property type="match status" value="1"/>
</dbReference>
<protein>
    <recommendedName>
        <fullName evidence="4">Mis18 domain-containing protein</fullName>
    </recommendedName>
</protein>
<organism evidence="5 6">
    <name type="scientific">Catenaria anguillulae PL171</name>
    <dbReference type="NCBI Taxonomy" id="765915"/>
    <lineage>
        <taxon>Eukaryota</taxon>
        <taxon>Fungi</taxon>
        <taxon>Fungi incertae sedis</taxon>
        <taxon>Blastocladiomycota</taxon>
        <taxon>Blastocladiomycetes</taxon>
        <taxon>Blastocladiales</taxon>
        <taxon>Catenariaceae</taxon>
        <taxon>Catenaria</taxon>
    </lineage>
</organism>
<feature type="compositionally biased region" description="Gly residues" evidence="3">
    <location>
        <begin position="447"/>
        <end position="456"/>
    </location>
</feature>
<name>A0A1Y2H689_9FUNG</name>
<dbReference type="Proteomes" id="UP000193411">
    <property type="component" value="Unassembled WGS sequence"/>
</dbReference>
<evidence type="ECO:0000256" key="1">
    <source>
        <dbReference type="ARBA" id="ARBA00022723"/>
    </source>
</evidence>
<evidence type="ECO:0000256" key="3">
    <source>
        <dbReference type="SAM" id="MobiDB-lite"/>
    </source>
</evidence>
<feature type="compositionally biased region" description="Low complexity" evidence="3">
    <location>
        <begin position="318"/>
        <end position="340"/>
    </location>
</feature>
<accession>A0A1Y2H689</accession>
<keyword evidence="2" id="KW-0862">Zinc</keyword>
<reference evidence="5 6" key="1">
    <citation type="submission" date="2016-07" db="EMBL/GenBank/DDBJ databases">
        <title>Pervasive Adenine N6-methylation of Active Genes in Fungi.</title>
        <authorList>
            <consortium name="DOE Joint Genome Institute"/>
            <person name="Mondo S.J."/>
            <person name="Dannebaum R.O."/>
            <person name="Kuo R.C."/>
            <person name="Labutti K."/>
            <person name="Haridas S."/>
            <person name="Kuo A."/>
            <person name="Salamov A."/>
            <person name="Ahrendt S.R."/>
            <person name="Lipzen A."/>
            <person name="Sullivan W."/>
            <person name="Andreopoulos W.B."/>
            <person name="Clum A."/>
            <person name="Lindquist E."/>
            <person name="Daum C."/>
            <person name="Ramamoorthy G.K."/>
            <person name="Gryganskyi A."/>
            <person name="Culley D."/>
            <person name="Magnuson J.K."/>
            <person name="James T.Y."/>
            <person name="O'Malley M.A."/>
            <person name="Stajich J.E."/>
            <person name="Spatafora J.W."/>
            <person name="Visel A."/>
            <person name="Grigoriev I.V."/>
        </authorList>
    </citation>
    <scope>NUCLEOTIDE SEQUENCE [LARGE SCALE GENOMIC DNA]</scope>
    <source>
        <strain evidence="5 6">PL171</strain>
    </source>
</reference>
<feature type="region of interest" description="Disordered" evidence="3">
    <location>
        <begin position="218"/>
        <end position="357"/>
    </location>
</feature>
<feature type="compositionally biased region" description="Pro residues" evidence="3">
    <location>
        <begin position="341"/>
        <end position="353"/>
    </location>
</feature>
<dbReference type="EMBL" id="MCFL01000105">
    <property type="protein sequence ID" value="ORZ30088.1"/>
    <property type="molecule type" value="Genomic_DNA"/>
</dbReference>
<keyword evidence="6" id="KW-1185">Reference proteome</keyword>
<dbReference type="InterPro" id="IPR034752">
    <property type="entry name" value="Mis18"/>
</dbReference>
<feature type="region of interest" description="Disordered" evidence="3">
    <location>
        <begin position="1"/>
        <end position="41"/>
    </location>
</feature>
<evidence type="ECO:0000313" key="5">
    <source>
        <dbReference type="EMBL" id="ORZ30088.1"/>
    </source>
</evidence>
<feature type="domain" description="Mis18" evidence="4">
    <location>
        <begin position="48"/>
        <end position="141"/>
    </location>
</feature>
<feature type="region of interest" description="Disordered" evidence="3">
    <location>
        <begin position="433"/>
        <end position="467"/>
    </location>
</feature>
<feature type="compositionally biased region" description="Low complexity" evidence="3">
    <location>
        <begin position="457"/>
        <end position="467"/>
    </location>
</feature>
<sequence>MMDNTTATAPAPAPAPAAAPTPTPKQQPPPQPDTSAPAAATPDLGDVPLIFQCKSCRALVGDTTAWWCALKDQRPGFALFAQHRNVQVATLTVTPECTYRDMACVLCQAKLGQYIEVPPKDEPTLTKKYVYHLDCVSIAGLGGYVAEPEHEFCRASLSAVPAPAATSEELHLMTYGIKELNKKVDYIIAKYVSKSHARHKQRVEAAVLAAGSGATQLQQQQQNAVQQHPQSTSAATSRRSSAASITMPNGPTFTATATPSTLPPGTTLNRDQLSQFHARQSASSSAAQSNNRSAPRSTMSNGTSTSAMLPPLPPSAAAPPTGSSTHMPHHFAAAPATATLPFPPTTSLPPAAPAHPSDTLSYASIYNPSPTPAAAGNLNYIPASPFPGFPPGPSASAAAVAAAAAAGLTHQQVAASFLSQVARQQQMLAGMPPPIPATAGASAPGAPGSGSAGAVGQGPAAKRQKTGAVTALTTALGVGATSQE</sequence>